<evidence type="ECO:0000313" key="3">
    <source>
        <dbReference type="Proteomes" id="UP001302486"/>
    </source>
</evidence>
<dbReference type="InterPro" id="IPR026341">
    <property type="entry name" value="T9SS_type_B"/>
</dbReference>
<reference evidence="3" key="1">
    <citation type="submission" date="2024-06" db="EMBL/GenBank/DDBJ databases">
        <title>Hwangdonia haimaensis gen. nov., sp. nov., a member of the family Flavobacteriaceae isolated from the haima cold seep.</title>
        <authorList>
            <person name="Li J."/>
        </authorList>
    </citation>
    <scope>NUCLEOTIDE SEQUENCE [LARGE SCALE GENOMIC DNA]</scope>
    <source>
        <strain evidence="3">SCSIO 19198</strain>
    </source>
</reference>
<evidence type="ECO:0000256" key="1">
    <source>
        <dbReference type="SAM" id="SignalP"/>
    </source>
</evidence>
<evidence type="ECO:0000313" key="2">
    <source>
        <dbReference type="EMBL" id="WOD43235.1"/>
    </source>
</evidence>
<dbReference type="Proteomes" id="UP001302486">
    <property type="component" value="Chromosome"/>
</dbReference>
<gene>
    <name evidence="2" type="ORF">RNZ46_14685</name>
</gene>
<sequence>MKKTTYVNIGLFALFLFISLQAFSQNYVPFTTRFNQDIKGDIVLIGNNILGPSNNAFNNNSTYNHRVNMRYIDIDGDASTFSSSSADLVIPDPNCYNIIHAGLYWSAVNSGSEPITNVKFKGPTGGYNDIVGNIIFDANGSSVDGGNSFPYACYADVTSIVNGLATNIGTYTVANVSSAEGRTASDRPYNGTGHSAGWSLFIVYENPTLPGKSITSFDGFSSISVAGGNPNLNVPVSGFRTVPAPTPVRANFAFAALEGDSPIVGDQLLLNGVNLSTADRPATNFFNSSVTQLNATPVNNRNPNSTNTLGFDTGVMVVPNPGNTVIANDATSATVRLETSGDTYFPYFYALAVDIIEPNIVLTKIVEDALGNDIGGQMVSLGDELNYVIGFQNTGNDNATSLIIRDILPINVVFNYPADLGMLPPGVTVQSYNPATREIIFEVDNSVVEVNDPVQEIRFKVTVVQTCSLLNDACDNIISNQAFATYNGTLNPTFTISDDPSYNTNAGCLLNTSATNFLADIDCVFSEEVILCGASTVLTAGDGYDSYSWSTSPSGTPVIGTTQSITVTTTGTYYVQNTATAPCQSIDQEFEVITFGAGVTNPLIPFADQVVVCPNDGKELPNFFLCGAGDTRDIQTNITDTSSIIWEKLDESSCAAVVDQDCANEDVGCTWNQVATGPNYLIDTAGQYRLTLNYTGGCFNQFYFNVYTNLLVPTVSSRDIFCSTPGEIVVGGVPSGYEYSIDGTNYQASNTFSISTPNIYSVYIRQIGVSPNPCIFTVPDVQIRERDFTVSTIINQPYCNGELGSVVLAANDVRPQYFFSIYDGATLVNSVGPINDDNYTFSNLNPGIYTVNISTEDGCTFSDDIEIINPPLLEATAAITQPLTCTDGEITVYPVGGTPPYFYFVNSTTVFQTTPIIPVTSAGVYNITVVDSNNCSTDTSIIVDTIPAPDFNVTKTDILCADDLNSGSIDINVTNPNGNSLRYSIDNGTTFFNSPIFTGLSAGNYDVVVEYTFGTDVCLSTPQAITIISATAISGTATLTTPYTCTTDGAITVSGVSGGNPPYMYSLDGFTFQAGTTFSGLTDGTYTVTIQDANNCTFVTAPITIDPLNPPTDLTFSNTALSCPTITTDVTITGTTGGTLPLEYQIIAPAVSATAYQSSNVFSGLAPGTYTFQVRDANDCVYSENYTINDLPPLSVVAQTTSDVSCFGGTDGAVQYNVSGTSNFNYTINGGASQVGSSPINLTGLSAGTYNIVITDNDTNCTATASATVGSPSAALTLSADTSPITCSEDGSVRLTSTGGWGGNTFAVTQPDATSAPTAGGGVFLGLTQTGTYTATVTDVNGCVATTTFVLNPYVAPTASIATTSNLCYNSTSGASLEVAASGGQAPYQYSINGSAFVNSNTFTNLTPDSYVITVRDAYGCDVVLPAQIIAAQLNLNTVLNKGLDCTASPDAQITGTFSGGYAPYTYAVSFNGGAYTSLGATGSPFNYNANTDGTYQFRVTDAQGCTAFSAVETVNAISLPEITSLTPTEPLCYGDSSGSIDVVINNSVGTPPFTINVFNNTTGTDYGTQTSSLPSGDYTVTLTDANSCTDIETVTISEPNPIAFDLSKVDITCNNPGGSSLGSITVENVTGGTAPFTYYITNNFGDVIPGNPYSAVSNEDHTFNIINFGTYTINVVDANGCSLSQQIVIASPPSDLFIDVATVVPDCTSGGTAVVQAISVVGSGSYEFAILEFNSSPYALPASYLPPDVPGGDTRTFTNLTPGVVYTFVVHDLVTDCYYVKSADTAIDPASTLTSSVIPNNVVCLGEDNGSVTFTIDNFDSTTTSVDYAIYRAYTNVLIDGPTNVPVTFGVAETVTTPTPGTLSIGQYYIVFTENGTGAFNGCETASTIFEINESAVDLDITASVDTNANCNPNSGVISAIATHGTAPYLYQITTSAAPPLATDPSWASASTFNVNAGTYYVHVIDAYGCIRSTSALVMPTDPEPVISAVNSNACTATEGNFEIDVALTASGVAPYSFSIDGGAFQVRTAPFTITGLSSGSHTVEVRDANGCGNLVTVDIEAPLGISTAITALPTCAIDDGEITVTGAGGSGSYTYSISPSPTTIVLVGNTFTGVPAGTYTITITDTVTGCTNTATTSLDAATPVTFDAPTVTDVTCNGGSDGLFQVNLSPTNDNPVYTYQIIAGPTTTAVQNSNVFTGLTAGTYTVEVNSGRGCTNTQDITIAEPPVLNASGSAVAYACAADNSVNPSTLTITAMGGTAPYTYSIDGTNYLSSNTFEIVDTSAIQNITFYVRDNNGCDTTGSVVINPLIPITSTFTGTPVDCNGAGTVTINATGGSGNFEYRLLPSGVAQVSNTFPITSPGDYYFEIIDTTTGCYITTAAYSVAPYDTATIALTPTAPVTCFGDNSGAFELLVNGYSGNYTYTVLDSFGVPVPAFTNIPANTSTNPISVTGMAAGSYTVEITETDSPFCTASASVIINSPAAALSLSASETSNVTCDDNSGTITATASGGWGTYEYELTGAATVAYSSNGTFNNLSAGNYTVNVRDAGGCIVSNSVSLVVPPPITATATANAPVLSCFGDSNGTITVSAVSGGQGGNYSYTLNMIAPTVSTSGPQSSNVFNGLVAGTYNVEVTDAYNCTFTSADIVITEPTVIQSNLVAATTTTCTTDASLTLSATGGTGNYEYSNDATFATVLGTFASSITINGATPGTYQYYVRDANGCVANVSNEITIDPLPTLVVNLDTANATINCAGDNTGVIIATAEGGLGSYVYTLQDATGTDITPVPVQSSPGVFTDLPTGTYQVEVESGDCLTVSAQTTITEPAAPLVASFTVTDVTCTGSNDGIMEIAASGGTGIIKYAISPQLNQFFESPRFEDLAPGTYQAIAQDELGCYVILDFTVNEPIPVMLTIVPNSIIPEVCTGDLDGEFSIDISGGTLPYSVSLDDINGTYTTGTLTQTQFDFTGLAGGDHVVYVRDAQGCESEWNITFPPSVLIDPMVAVDFGCTNNLSTNTVTVTVDASVNPSDLDYSLNGGAYQTSNVFIDVPPGLNHFIDVRHTNGCIQRTDTFDIAAYDPLTLTLEDGALNEIVAIANGGTGDYEFTLNGESYGSTNTFIIYASGDYTVTVTDSNGCVASVTRYFEYVDVCIPNYFTPNNDGNLDEWGPGCTDQYRDMTFDIFDRYGRKIATLRVGEKWDGKYNGKELPTGDYWYVVKLNDTKDDREFVGHFTLYR</sequence>
<name>A0AA97EML0_9FLAO</name>
<dbReference type="RefSeq" id="WP_316982923.1">
    <property type="nucleotide sequence ID" value="NZ_CP136521.1"/>
</dbReference>
<keyword evidence="1" id="KW-0732">Signal</keyword>
<dbReference type="InterPro" id="IPR047589">
    <property type="entry name" value="DUF11_rpt"/>
</dbReference>
<protein>
    <submittedName>
        <fullName evidence="2">T9SS type B sorting domain-containing protein</fullName>
    </submittedName>
</protein>
<proteinExistence type="predicted"/>
<dbReference type="NCBIfam" id="TIGR04131">
    <property type="entry name" value="Bac_Flav_CTERM"/>
    <property type="match status" value="1"/>
</dbReference>
<dbReference type="KEGG" id="hws:RNZ46_14685"/>
<dbReference type="Pfam" id="PF13585">
    <property type="entry name" value="CHU_C"/>
    <property type="match status" value="1"/>
</dbReference>
<organism evidence="2 3">
    <name type="scientific">Hwangdonia lutea</name>
    <dbReference type="NCBI Taxonomy" id="3075823"/>
    <lineage>
        <taxon>Bacteria</taxon>
        <taxon>Pseudomonadati</taxon>
        <taxon>Bacteroidota</taxon>
        <taxon>Flavobacteriia</taxon>
        <taxon>Flavobacteriales</taxon>
        <taxon>Flavobacteriaceae</taxon>
        <taxon>Hwangdonia</taxon>
    </lineage>
</organism>
<feature type="chain" id="PRO_5041662485" evidence="1">
    <location>
        <begin position="25"/>
        <end position="3231"/>
    </location>
</feature>
<dbReference type="NCBIfam" id="TIGR01451">
    <property type="entry name" value="B_ant_repeat"/>
    <property type="match status" value="1"/>
</dbReference>
<dbReference type="Pfam" id="PF13573">
    <property type="entry name" value="SprB"/>
    <property type="match status" value="10"/>
</dbReference>
<dbReference type="EMBL" id="CP136521">
    <property type="protein sequence ID" value="WOD43235.1"/>
    <property type="molecule type" value="Genomic_DNA"/>
</dbReference>
<feature type="signal peptide" evidence="1">
    <location>
        <begin position="1"/>
        <end position="24"/>
    </location>
</feature>
<keyword evidence="3" id="KW-1185">Reference proteome</keyword>
<accession>A0AA97EML0</accession>
<dbReference type="InterPro" id="IPR025667">
    <property type="entry name" value="SprB_repeat"/>
</dbReference>